<dbReference type="Proteomes" id="UP000315252">
    <property type="component" value="Unassembled WGS sequence"/>
</dbReference>
<accession>A0A545TR53</accession>
<organism evidence="3 4">
    <name type="scientific">Denitrobaculum tricleocarpae</name>
    <dbReference type="NCBI Taxonomy" id="2591009"/>
    <lineage>
        <taxon>Bacteria</taxon>
        <taxon>Pseudomonadati</taxon>
        <taxon>Pseudomonadota</taxon>
        <taxon>Alphaproteobacteria</taxon>
        <taxon>Rhodospirillales</taxon>
        <taxon>Rhodospirillaceae</taxon>
        <taxon>Denitrobaculum</taxon>
    </lineage>
</organism>
<feature type="transmembrane region" description="Helical" evidence="1">
    <location>
        <begin position="100"/>
        <end position="119"/>
    </location>
</feature>
<keyword evidence="1" id="KW-1133">Transmembrane helix</keyword>
<feature type="transmembrane region" description="Helical" evidence="1">
    <location>
        <begin position="267"/>
        <end position="284"/>
    </location>
</feature>
<evidence type="ECO:0000313" key="4">
    <source>
        <dbReference type="Proteomes" id="UP000315252"/>
    </source>
</evidence>
<evidence type="ECO:0000313" key="3">
    <source>
        <dbReference type="EMBL" id="TQV79705.1"/>
    </source>
</evidence>
<dbReference type="PANTHER" id="PTHR22911">
    <property type="entry name" value="ACYL-MALONYL CONDENSING ENZYME-RELATED"/>
    <property type="match status" value="1"/>
</dbReference>
<feature type="transmembrane region" description="Helical" evidence="1">
    <location>
        <begin position="185"/>
        <end position="207"/>
    </location>
</feature>
<keyword evidence="1" id="KW-0812">Transmembrane</keyword>
<evidence type="ECO:0000256" key="1">
    <source>
        <dbReference type="SAM" id="Phobius"/>
    </source>
</evidence>
<dbReference type="EMBL" id="VHSH01000004">
    <property type="protein sequence ID" value="TQV79705.1"/>
    <property type="molecule type" value="Genomic_DNA"/>
</dbReference>
<feature type="transmembrane region" description="Helical" evidence="1">
    <location>
        <begin position="155"/>
        <end position="173"/>
    </location>
</feature>
<feature type="transmembrane region" description="Helical" evidence="1">
    <location>
        <begin position="131"/>
        <end position="149"/>
    </location>
</feature>
<dbReference type="InterPro" id="IPR000620">
    <property type="entry name" value="EamA_dom"/>
</dbReference>
<feature type="domain" description="EamA" evidence="2">
    <location>
        <begin position="13"/>
        <end position="145"/>
    </location>
</feature>
<dbReference type="OrthoDB" id="9812899at2"/>
<feature type="transmembrane region" description="Helical" evidence="1">
    <location>
        <begin position="213"/>
        <end position="230"/>
    </location>
</feature>
<sequence>MSPVQATGDRVGLGLAYAATGMLLMAIMDTIVKWLSGGYPVSEILVFRNLFGLLPLLVVMAFTGGPRSLRSPQPLLMCLRALFALGAGFMFFAALRSIPLADAFALAFTSPLFITALSVPLLGEKVGIHRWSAVIIGFLGTMIILRPTGQSFDPAALLVIGAALCYAMVMLLTRKLAPRNSTLSMMIWTALISLAISGAIAPFEWVAPSAPDFFLLAVMGLIGSAGMFMIGQGYRYAPAAVVAPLDYSVLLWGVLFGWILWQELPDQYVWLGAAVVAVSGIYIVQRETRRSQTV</sequence>
<keyword evidence="1" id="KW-0472">Membrane</keyword>
<name>A0A545TR53_9PROT</name>
<feature type="transmembrane region" description="Helical" evidence="1">
    <location>
        <begin position="75"/>
        <end position="94"/>
    </location>
</feature>
<gene>
    <name evidence="3" type="ORF">FKG95_13425</name>
</gene>
<dbReference type="InterPro" id="IPR037185">
    <property type="entry name" value="EmrE-like"/>
</dbReference>
<protein>
    <submittedName>
        <fullName evidence="3">DMT family transporter</fullName>
    </submittedName>
</protein>
<dbReference type="GO" id="GO:0016020">
    <property type="term" value="C:membrane"/>
    <property type="evidence" value="ECO:0007669"/>
    <property type="project" value="InterPro"/>
</dbReference>
<dbReference type="RefSeq" id="WP_142896885.1">
    <property type="nucleotide sequence ID" value="NZ_ML660055.1"/>
</dbReference>
<dbReference type="SUPFAM" id="SSF103481">
    <property type="entry name" value="Multidrug resistance efflux transporter EmrE"/>
    <property type="match status" value="2"/>
</dbReference>
<reference evidence="3 4" key="1">
    <citation type="submission" date="2019-06" db="EMBL/GenBank/DDBJ databases">
        <title>Whole genome sequence for Rhodospirillaceae sp. R148.</title>
        <authorList>
            <person name="Wang G."/>
        </authorList>
    </citation>
    <scope>NUCLEOTIDE SEQUENCE [LARGE SCALE GENOMIC DNA]</scope>
    <source>
        <strain evidence="3 4">R148</strain>
    </source>
</reference>
<feature type="transmembrane region" description="Helical" evidence="1">
    <location>
        <begin position="237"/>
        <end position="261"/>
    </location>
</feature>
<proteinExistence type="predicted"/>
<dbReference type="PANTHER" id="PTHR22911:SF103">
    <property type="entry name" value="BLR2811 PROTEIN"/>
    <property type="match status" value="1"/>
</dbReference>
<comment type="caution">
    <text evidence="3">The sequence shown here is derived from an EMBL/GenBank/DDBJ whole genome shotgun (WGS) entry which is preliminary data.</text>
</comment>
<feature type="transmembrane region" description="Helical" evidence="1">
    <location>
        <begin position="12"/>
        <end position="32"/>
    </location>
</feature>
<evidence type="ECO:0000259" key="2">
    <source>
        <dbReference type="Pfam" id="PF00892"/>
    </source>
</evidence>
<dbReference type="AlphaFoldDB" id="A0A545TR53"/>
<keyword evidence="4" id="KW-1185">Reference proteome</keyword>
<feature type="domain" description="EamA" evidence="2">
    <location>
        <begin position="155"/>
        <end position="283"/>
    </location>
</feature>
<dbReference type="Pfam" id="PF00892">
    <property type="entry name" value="EamA"/>
    <property type="match status" value="2"/>
</dbReference>
<feature type="transmembrane region" description="Helical" evidence="1">
    <location>
        <begin position="44"/>
        <end position="63"/>
    </location>
</feature>